<dbReference type="EC" id="3.5.1.25" evidence="6"/>
<evidence type="ECO:0000256" key="4">
    <source>
        <dbReference type="ARBA" id="ARBA00023277"/>
    </source>
</evidence>
<evidence type="ECO:0000313" key="6">
    <source>
        <dbReference type="EMBL" id="MPM77986.1"/>
    </source>
</evidence>
<name>A0A645CLU1_9ZZZZ</name>
<comment type="similarity">
    <text evidence="1">Belongs to the metallo-dependent hydrolases superfamily. NagA family.</text>
</comment>
<dbReference type="Pfam" id="PF01979">
    <property type="entry name" value="Amidohydro_1"/>
    <property type="match status" value="1"/>
</dbReference>
<dbReference type="PIRSF" id="PIRSF038994">
    <property type="entry name" value="NagA"/>
    <property type="match status" value="1"/>
</dbReference>
<evidence type="ECO:0000256" key="3">
    <source>
        <dbReference type="ARBA" id="ARBA00022801"/>
    </source>
</evidence>
<keyword evidence="4" id="KW-0119">Carbohydrate metabolism</keyword>
<dbReference type="EMBL" id="VSSQ01028313">
    <property type="protein sequence ID" value="MPM77986.1"/>
    <property type="molecule type" value="Genomic_DNA"/>
</dbReference>
<keyword evidence="3 6" id="KW-0378">Hydrolase</keyword>
<dbReference type="InterPro" id="IPR003764">
    <property type="entry name" value="GlcNAc_6-P_deAcase"/>
</dbReference>
<dbReference type="InterPro" id="IPR011059">
    <property type="entry name" value="Metal-dep_hydrolase_composite"/>
</dbReference>
<dbReference type="PANTHER" id="PTHR11113:SF14">
    <property type="entry name" value="N-ACETYLGLUCOSAMINE-6-PHOSPHATE DEACETYLASE"/>
    <property type="match status" value="1"/>
</dbReference>
<dbReference type="InterPro" id="IPR032466">
    <property type="entry name" value="Metal_Hydrolase"/>
</dbReference>
<reference evidence="6" key="1">
    <citation type="submission" date="2019-08" db="EMBL/GenBank/DDBJ databases">
        <authorList>
            <person name="Kucharzyk K."/>
            <person name="Murdoch R.W."/>
            <person name="Higgins S."/>
            <person name="Loffler F."/>
        </authorList>
    </citation>
    <scope>NUCLEOTIDE SEQUENCE</scope>
</reference>
<dbReference type="GO" id="GO:0046872">
    <property type="term" value="F:metal ion binding"/>
    <property type="evidence" value="ECO:0007669"/>
    <property type="project" value="UniProtKB-KW"/>
</dbReference>
<dbReference type="Gene3D" id="3.20.20.140">
    <property type="entry name" value="Metal-dependent hydrolases"/>
    <property type="match status" value="1"/>
</dbReference>
<dbReference type="SUPFAM" id="SSF51338">
    <property type="entry name" value="Composite domain of metallo-dependent hydrolases"/>
    <property type="match status" value="1"/>
</dbReference>
<organism evidence="6">
    <name type="scientific">bioreactor metagenome</name>
    <dbReference type="NCBI Taxonomy" id="1076179"/>
    <lineage>
        <taxon>unclassified sequences</taxon>
        <taxon>metagenomes</taxon>
        <taxon>ecological metagenomes</taxon>
    </lineage>
</organism>
<dbReference type="GO" id="GO:0008448">
    <property type="term" value="F:N-acetylglucosamine-6-phosphate deacetylase activity"/>
    <property type="evidence" value="ECO:0007669"/>
    <property type="project" value="UniProtKB-EC"/>
</dbReference>
<dbReference type="GO" id="GO:0006046">
    <property type="term" value="P:N-acetylglucosamine catabolic process"/>
    <property type="evidence" value="ECO:0007669"/>
    <property type="project" value="TreeGrafter"/>
</dbReference>
<protein>
    <submittedName>
        <fullName evidence="6">N-acetylglucosamine-6-phosphate deacetylase</fullName>
        <ecNumber evidence="6">3.5.1.25</ecNumber>
    </submittedName>
</protein>
<dbReference type="SUPFAM" id="SSF51556">
    <property type="entry name" value="Metallo-dependent hydrolases"/>
    <property type="match status" value="1"/>
</dbReference>
<accession>A0A645CLU1</accession>
<dbReference type="NCBIfam" id="TIGR00221">
    <property type="entry name" value="nagA"/>
    <property type="match status" value="1"/>
</dbReference>
<dbReference type="Gene3D" id="2.30.40.10">
    <property type="entry name" value="Urease, subunit C, domain 1"/>
    <property type="match status" value="1"/>
</dbReference>
<comment type="caution">
    <text evidence="6">The sequence shown here is derived from an EMBL/GenBank/DDBJ whole genome shotgun (WGS) entry which is preliminary data.</text>
</comment>
<evidence type="ECO:0000256" key="1">
    <source>
        <dbReference type="ARBA" id="ARBA00010716"/>
    </source>
</evidence>
<sequence length="394" mass="42897">MLQDTKLIGRVVTPYRVIENGELCYSGGKITFVGKRCTESDALYNVIDCQKSYITPGFIDMHTHGGGGHDFMDATVEAFLGAAELHASHGTTTLLPTSLTCSDEELFQFFDIYEEALKFNEKGSNMPGLHLEGPYFADSQKGSQDPKYIVPPRKEHYEKILSYCPHIMRWTIASELPGGMELGRYLKSLGILASIGHSDAKLDDAIEAYENGYTNITHFYSGMGGLVRINSYRFPGLIDAGYMINDFTVEIIADGCHLPPSMLKYIYKAKGADKVAVCTDSCRGAGMNEGETVVGSLKNGQRAIIEDGVAKMPDRKAFAASVATTDRLVRNMLRYADAGICDAVKMASATPAKILGLKYKGVLVPGNDADIVVFDDSVNISRTIVGGNTVYLAK</sequence>
<keyword evidence="2" id="KW-0479">Metal-binding</keyword>
<proteinExistence type="inferred from homology"/>
<feature type="domain" description="Amidohydrolase-related" evidence="5">
    <location>
        <begin position="53"/>
        <end position="390"/>
    </location>
</feature>
<dbReference type="PANTHER" id="PTHR11113">
    <property type="entry name" value="N-ACETYLGLUCOSAMINE-6-PHOSPHATE DEACETYLASE"/>
    <property type="match status" value="1"/>
</dbReference>
<evidence type="ECO:0000259" key="5">
    <source>
        <dbReference type="Pfam" id="PF01979"/>
    </source>
</evidence>
<dbReference type="AlphaFoldDB" id="A0A645CLU1"/>
<dbReference type="InterPro" id="IPR006680">
    <property type="entry name" value="Amidohydro-rel"/>
</dbReference>
<evidence type="ECO:0000256" key="2">
    <source>
        <dbReference type="ARBA" id="ARBA00022723"/>
    </source>
</evidence>
<gene>
    <name evidence="6" type="primary">nagA_27</name>
    <name evidence="6" type="ORF">SDC9_124996</name>
</gene>